<dbReference type="AlphaFoldDB" id="A0A2U1PJ38"/>
<protein>
    <submittedName>
        <fullName evidence="1">DNA-binding domain-containing protein</fullName>
    </submittedName>
</protein>
<proteinExistence type="predicted"/>
<sequence length="152" mass="17364">MSDSHNNRLTKRFKQTIINKQQSQFTGKNLRKIRVICSDPEATDSSSDESDDVITTNRKPRSPRRIVCEIVISDPNPVDDVISNKDDVMTCKDDVIMEENNKHKEISIVDLDRTSECYFADLTPWGCLRLLICFLFGIFLPLKVAVDTLSLQ</sequence>
<keyword evidence="2" id="KW-1185">Reference proteome</keyword>
<evidence type="ECO:0000313" key="1">
    <source>
        <dbReference type="EMBL" id="PWA85768.1"/>
    </source>
</evidence>
<dbReference type="Proteomes" id="UP000245207">
    <property type="component" value="Unassembled WGS sequence"/>
</dbReference>
<gene>
    <name evidence="1" type="ORF">CTI12_AA147450</name>
</gene>
<comment type="caution">
    <text evidence="1">The sequence shown here is derived from an EMBL/GenBank/DDBJ whole genome shotgun (WGS) entry which is preliminary data.</text>
</comment>
<evidence type="ECO:0000313" key="2">
    <source>
        <dbReference type="Proteomes" id="UP000245207"/>
    </source>
</evidence>
<reference evidence="1 2" key="1">
    <citation type="journal article" date="2018" name="Mol. Plant">
        <title>The genome of Artemisia annua provides insight into the evolution of Asteraceae family and artemisinin biosynthesis.</title>
        <authorList>
            <person name="Shen Q."/>
            <person name="Zhang L."/>
            <person name="Liao Z."/>
            <person name="Wang S."/>
            <person name="Yan T."/>
            <person name="Shi P."/>
            <person name="Liu M."/>
            <person name="Fu X."/>
            <person name="Pan Q."/>
            <person name="Wang Y."/>
            <person name="Lv Z."/>
            <person name="Lu X."/>
            <person name="Zhang F."/>
            <person name="Jiang W."/>
            <person name="Ma Y."/>
            <person name="Chen M."/>
            <person name="Hao X."/>
            <person name="Li L."/>
            <person name="Tang Y."/>
            <person name="Lv G."/>
            <person name="Zhou Y."/>
            <person name="Sun X."/>
            <person name="Brodelius P.E."/>
            <person name="Rose J.K.C."/>
            <person name="Tang K."/>
        </authorList>
    </citation>
    <scope>NUCLEOTIDE SEQUENCE [LARGE SCALE GENOMIC DNA]</scope>
    <source>
        <strain evidence="2">cv. Huhao1</strain>
        <tissue evidence="1">Leaf</tissue>
    </source>
</reference>
<dbReference type="EMBL" id="PKPP01001089">
    <property type="protein sequence ID" value="PWA85768.1"/>
    <property type="molecule type" value="Genomic_DNA"/>
</dbReference>
<keyword evidence="1" id="KW-0238">DNA-binding</keyword>
<organism evidence="1 2">
    <name type="scientific">Artemisia annua</name>
    <name type="common">Sweet wormwood</name>
    <dbReference type="NCBI Taxonomy" id="35608"/>
    <lineage>
        <taxon>Eukaryota</taxon>
        <taxon>Viridiplantae</taxon>
        <taxon>Streptophyta</taxon>
        <taxon>Embryophyta</taxon>
        <taxon>Tracheophyta</taxon>
        <taxon>Spermatophyta</taxon>
        <taxon>Magnoliopsida</taxon>
        <taxon>eudicotyledons</taxon>
        <taxon>Gunneridae</taxon>
        <taxon>Pentapetalae</taxon>
        <taxon>asterids</taxon>
        <taxon>campanulids</taxon>
        <taxon>Asterales</taxon>
        <taxon>Asteraceae</taxon>
        <taxon>Asteroideae</taxon>
        <taxon>Anthemideae</taxon>
        <taxon>Artemisiinae</taxon>
        <taxon>Artemisia</taxon>
    </lineage>
</organism>
<accession>A0A2U1PJ38</accession>
<name>A0A2U1PJ38_ARTAN</name>
<dbReference type="GO" id="GO:0003677">
    <property type="term" value="F:DNA binding"/>
    <property type="evidence" value="ECO:0007669"/>
    <property type="project" value="UniProtKB-KW"/>
</dbReference>